<evidence type="ECO:0000256" key="2">
    <source>
        <dbReference type="ARBA" id="ARBA00023445"/>
    </source>
</evidence>
<dbReference type="GO" id="GO:0016616">
    <property type="term" value="F:oxidoreductase activity, acting on the CH-OH group of donors, NAD or NADP as acceptor"/>
    <property type="evidence" value="ECO:0007669"/>
    <property type="project" value="TreeGrafter"/>
</dbReference>
<evidence type="ECO:0000313" key="5">
    <source>
        <dbReference type="Proteomes" id="UP000520814"/>
    </source>
</evidence>
<dbReference type="RefSeq" id="WP_184201612.1">
    <property type="nucleotide sequence ID" value="NZ_JACHGW010000004.1"/>
</dbReference>
<proteinExistence type="inferred from homology"/>
<dbReference type="EMBL" id="JACHGW010000004">
    <property type="protein sequence ID" value="MBB6052488.1"/>
    <property type="molecule type" value="Genomic_DNA"/>
</dbReference>
<protein>
    <submittedName>
        <fullName evidence="4">Nucleoside-diphosphate-sugar epimerase</fullName>
    </submittedName>
</protein>
<dbReference type="SUPFAM" id="SSF51735">
    <property type="entry name" value="NAD(P)-binding Rossmann-fold domains"/>
    <property type="match status" value="1"/>
</dbReference>
<dbReference type="PANTHER" id="PTHR10366">
    <property type="entry name" value="NAD DEPENDENT EPIMERASE/DEHYDRATASE"/>
    <property type="match status" value="1"/>
</dbReference>
<dbReference type="Gene3D" id="3.40.50.720">
    <property type="entry name" value="NAD(P)-binding Rossmann-like Domain"/>
    <property type="match status" value="1"/>
</dbReference>
<gene>
    <name evidence="4" type="ORF">HNQ39_004309</name>
</gene>
<name>A0A7W9W883_ARMRO</name>
<keyword evidence="1" id="KW-0560">Oxidoreductase</keyword>
<evidence type="ECO:0000313" key="4">
    <source>
        <dbReference type="EMBL" id="MBB6052488.1"/>
    </source>
</evidence>
<reference evidence="4 5" key="1">
    <citation type="submission" date="2020-08" db="EMBL/GenBank/DDBJ databases">
        <title>Genomic Encyclopedia of Type Strains, Phase IV (KMG-IV): sequencing the most valuable type-strain genomes for metagenomic binning, comparative biology and taxonomic classification.</title>
        <authorList>
            <person name="Goeker M."/>
        </authorList>
    </citation>
    <scope>NUCLEOTIDE SEQUENCE [LARGE SCALE GENOMIC DNA]</scope>
    <source>
        <strain evidence="4 5">DSM 23562</strain>
    </source>
</reference>
<organism evidence="4 5">
    <name type="scientific">Armatimonas rosea</name>
    <dbReference type="NCBI Taxonomy" id="685828"/>
    <lineage>
        <taxon>Bacteria</taxon>
        <taxon>Bacillati</taxon>
        <taxon>Armatimonadota</taxon>
        <taxon>Armatimonadia</taxon>
        <taxon>Armatimonadales</taxon>
        <taxon>Armatimonadaceae</taxon>
        <taxon>Armatimonas</taxon>
    </lineage>
</organism>
<comment type="similarity">
    <text evidence="2">Belongs to the NAD(P)-dependent epimerase/dehydratase family. Dihydroflavonol-4-reductase subfamily.</text>
</comment>
<dbReference type="Pfam" id="PF01370">
    <property type="entry name" value="Epimerase"/>
    <property type="match status" value="1"/>
</dbReference>
<keyword evidence="5" id="KW-1185">Reference proteome</keyword>
<dbReference type="InterPro" id="IPR001509">
    <property type="entry name" value="Epimerase_deHydtase"/>
</dbReference>
<dbReference type="InterPro" id="IPR036291">
    <property type="entry name" value="NAD(P)-bd_dom_sf"/>
</dbReference>
<evidence type="ECO:0000259" key="3">
    <source>
        <dbReference type="Pfam" id="PF01370"/>
    </source>
</evidence>
<feature type="domain" description="NAD-dependent epimerase/dehydratase" evidence="3">
    <location>
        <begin position="3"/>
        <end position="198"/>
    </location>
</feature>
<accession>A0A7W9W883</accession>
<evidence type="ECO:0000256" key="1">
    <source>
        <dbReference type="ARBA" id="ARBA00023002"/>
    </source>
</evidence>
<comment type="caution">
    <text evidence="4">The sequence shown here is derived from an EMBL/GenBank/DDBJ whole genome shotgun (WGS) entry which is preliminary data.</text>
</comment>
<dbReference type="PANTHER" id="PTHR10366:SF564">
    <property type="entry name" value="STEROL-4-ALPHA-CARBOXYLATE 3-DEHYDROGENASE, DECARBOXYLATING"/>
    <property type="match status" value="1"/>
</dbReference>
<dbReference type="InterPro" id="IPR050425">
    <property type="entry name" value="NAD(P)_dehydrat-like"/>
</dbReference>
<dbReference type="Proteomes" id="UP000520814">
    <property type="component" value="Unassembled WGS sequence"/>
</dbReference>
<sequence length="270" mass="29611">MKILVTGSAGRIGKVLCALLEEHGHAVRPFDVEQGDLRDIEAVYAAVEGVDAVAHLGAIPWAVPGKDYDVMSVNVQGTTNVLLACVKHGVKRVVAYSSVNAFGSFGMDRAIAFLPGADDYPHGSFNIYQLSKHLNEETCHYFAERHGMTILCPRPVFVSSAEHYPKWSENTGDGYLVDLSSYVDVTDVAEATRLALTKETLSGFHAFLLAADDTTSVHPTAEIVARQLPDVPWRIPQSEWLADNPYCGLIDCRVAKELLGWQPKVSWRTL</sequence>
<dbReference type="AlphaFoldDB" id="A0A7W9W883"/>